<accession>A0ACC6ALS1</accession>
<keyword evidence="2" id="KW-1185">Reference proteome</keyword>
<evidence type="ECO:0000313" key="2">
    <source>
        <dbReference type="Proteomes" id="UP001205486"/>
    </source>
</evidence>
<proteinExistence type="predicted"/>
<organism evidence="1 2">
    <name type="scientific">Nitrobacter winogradskyi</name>
    <name type="common">Nitrobacter agilis</name>
    <dbReference type="NCBI Taxonomy" id="913"/>
    <lineage>
        <taxon>Bacteria</taxon>
        <taxon>Pseudomonadati</taxon>
        <taxon>Pseudomonadota</taxon>
        <taxon>Alphaproteobacteria</taxon>
        <taxon>Hyphomicrobiales</taxon>
        <taxon>Nitrobacteraceae</taxon>
        <taxon>Nitrobacter</taxon>
    </lineage>
</organism>
<dbReference type="Proteomes" id="UP001205486">
    <property type="component" value="Unassembled WGS sequence"/>
</dbReference>
<protein>
    <submittedName>
        <fullName evidence="1">Uncharacterized protein</fullName>
    </submittedName>
</protein>
<name>A0ACC6ALS1_NITWI</name>
<comment type="caution">
    <text evidence="1">The sequence shown here is derived from an EMBL/GenBank/DDBJ whole genome shotgun (WGS) entry which is preliminary data.</text>
</comment>
<sequence>MRTTRTPVEGSPFVDMIPEGMEWRYEPKWDGFLCHLSRGGGTVSMHSKQAGTKALLSGSDRRGTLPCARSASWWMVRSLSPMKRDFSFDALLQRIHPAAEMQTSSISRLRLQTAAIKFFGRALLLFCDQHPHLGLPLFNCCLTMQIAGGGATPAVERAITALRHLNRKMLTTVIER</sequence>
<evidence type="ECO:0000313" key="1">
    <source>
        <dbReference type="EMBL" id="MCP1999820.1"/>
    </source>
</evidence>
<reference evidence="1" key="1">
    <citation type="submission" date="2022-03" db="EMBL/GenBank/DDBJ databases">
        <title>Interactions between chemoautotrophic and heterotrophic bacteria.</title>
        <authorList>
            <person name="Santoro A."/>
        </authorList>
    </citation>
    <scope>NUCLEOTIDE SEQUENCE</scope>
    <source>
        <strain evidence="1">Nb-106</strain>
    </source>
</reference>
<gene>
    <name evidence="1" type="ORF">J2S34_002268</name>
</gene>
<dbReference type="EMBL" id="JALJZS010000002">
    <property type="protein sequence ID" value="MCP1999820.1"/>
    <property type="molecule type" value="Genomic_DNA"/>
</dbReference>